<dbReference type="InterPro" id="IPR006203">
    <property type="entry name" value="GHMP_knse_ATP-bd_CS"/>
</dbReference>
<evidence type="ECO:0000256" key="10">
    <source>
        <dbReference type="ARBA" id="ARBA00022840"/>
    </source>
</evidence>
<keyword evidence="15 19" id="KW-1207">Sterol metabolism</keyword>
<dbReference type="PROSITE" id="PS00627">
    <property type="entry name" value="GHMP_KINASES_ATP"/>
    <property type="match status" value="1"/>
</dbReference>
<dbReference type="EMBL" id="WOWK01000011">
    <property type="protein sequence ID" value="KAF0329682.1"/>
    <property type="molecule type" value="Genomic_DNA"/>
</dbReference>
<dbReference type="EC" id="2.7.1.36" evidence="3 19"/>
<dbReference type="FunFam" id="3.30.230.10:FF:000027">
    <property type="entry name" value="Mevalonate kinase"/>
    <property type="match status" value="1"/>
</dbReference>
<dbReference type="AlphaFoldDB" id="A0A8H3WPQ1"/>
<keyword evidence="11" id="KW-0460">Magnesium</keyword>
<proteinExistence type="inferred from homology"/>
<reference evidence="22 23" key="1">
    <citation type="submission" date="2019-12" db="EMBL/GenBank/DDBJ databases">
        <title>A genome sequence resource for the geographically widespread anthracnose pathogen Colletotrichum asianum.</title>
        <authorList>
            <person name="Meng Y."/>
        </authorList>
    </citation>
    <scope>NUCLEOTIDE SEQUENCE [LARGE SCALE GENOMIC DNA]</scope>
    <source>
        <strain evidence="22 23">ICMP 18580</strain>
    </source>
</reference>
<dbReference type="GO" id="GO:0005829">
    <property type="term" value="C:cytosol"/>
    <property type="evidence" value="ECO:0007669"/>
    <property type="project" value="TreeGrafter"/>
</dbReference>
<keyword evidence="13 19" id="KW-0756">Sterol biosynthesis</keyword>
<dbReference type="InterPro" id="IPR006205">
    <property type="entry name" value="Mev_gal_kin"/>
</dbReference>
<evidence type="ECO:0000256" key="19">
    <source>
        <dbReference type="RuleBase" id="RU363087"/>
    </source>
</evidence>
<dbReference type="UniPathway" id="UPA00057">
    <property type="reaction ID" value="UER00098"/>
</dbReference>
<keyword evidence="7" id="KW-0479">Metal-binding</keyword>
<evidence type="ECO:0000256" key="15">
    <source>
        <dbReference type="ARBA" id="ARBA00023166"/>
    </source>
</evidence>
<comment type="subcellular location">
    <subcellularLocation>
        <location evidence="1 19">Cytoplasm</location>
    </subcellularLocation>
</comment>
<evidence type="ECO:0000256" key="1">
    <source>
        <dbReference type="ARBA" id="ARBA00004496"/>
    </source>
</evidence>
<evidence type="ECO:0000256" key="3">
    <source>
        <dbReference type="ARBA" id="ARBA00012103"/>
    </source>
</evidence>
<evidence type="ECO:0000256" key="16">
    <source>
        <dbReference type="ARBA" id="ARBA00023221"/>
    </source>
</evidence>
<evidence type="ECO:0000313" key="22">
    <source>
        <dbReference type="EMBL" id="KAF0329682.1"/>
    </source>
</evidence>
<dbReference type="GO" id="GO:0004496">
    <property type="term" value="F:mevalonate kinase activity"/>
    <property type="evidence" value="ECO:0007669"/>
    <property type="project" value="UniProtKB-EC"/>
</dbReference>
<dbReference type="InterPro" id="IPR006204">
    <property type="entry name" value="GHMP_kinase_N_dom"/>
</dbReference>
<comment type="function">
    <text evidence="19">Mevalonate kinase; part of the second module of ergosterol biosynthesis pathway that includes the middle steps of the pathway. The second module is carried out in the vacuole and involves the formation of farnesyl diphosphate, which is also an important intermediate in the biosynthesis of ubiquinone, dolichol, heme and prenylated proteins.</text>
</comment>
<keyword evidence="8 19" id="KW-0547">Nucleotide-binding</keyword>
<protein>
    <recommendedName>
        <fullName evidence="3 19">Mevalonate kinase</fullName>
        <shortName evidence="19">MK</shortName>
        <ecNumber evidence="3 19">2.7.1.36</ecNumber>
    </recommendedName>
</protein>
<keyword evidence="6 19" id="KW-0808">Transferase</keyword>
<evidence type="ECO:0000256" key="2">
    <source>
        <dbReference type="ARBA" id="ARBA00006495"/>
    </source>
</evidence>
<dbReference type="InterPro" id="IPR013750">
    <property type="entry name" value="GHMP_kinase_C_dom"/>
</dbReference>
<dbReference type="GO" id="GO:0019287">
    <property type="term" value="P:isopentenyl diphosphate biosynthetic process, mevalonate pathway"/>
    <property type="evidence" value="ECO:0007669"/>
    <property type="project" value="UniProtKB-UniPathway"/>
</dbReference>
<gene>
    <name evidence="22" type="ORF">GQ607_003250</name>
</gene>
<dbReference type="Gene3D" id="3.30.230.10">
    <property type="match status" value="1"/>
</dbReference>
<evidence type="ECO:0000256" key="17">
    <source>
        <dbReference type="ARBA" id="ARBA00029310"/>
    </source>
</evidence>
<dbReference type="InterPro" id="IPR014721">
    <property type="entry name" value="Ribsml_uS5_D2-typ_fold_subgr"/>
</dbReference>
<feature type="domain" description="GHMP kinase C-terminal" evidence="21">
    <location>
        <begin position="348"/>
        <end position="412"/>
    </location>
</feature>
<evidence type="ECO:0000256" key="9">
    <source>
        <dbReference type="ARBA" id="ARBA00022777"/>
    </source>
</evidence>
<dbReference type="NCBIfam" id="TIGR00549">
    <property type="entry name" value="mevalon_kin"/>
    <property type="match status" value="1"/>
</dbReference>
<keyword evidence="16 19" id="KW-0753">Steroid metabolism</keyword>
<dbReference type="PANTHER" id="PTHR43290:SF2">
    <property type="entry name" value="MEVALONATE KINASE"/>
    <property type="match status" value="1"/>
</dbReference>
<evidence type="ECO:0000256" key="12">
    <source>
        <dbReference type="ARBA" id="ARBA00022955"/>
    </source>
</evidence>
<keyword evidence="23" id="KW-1185">Reference proteome</keyword>
<comment type="similarity">
    <text evidence="2 19">Belongs to the GHMP kinase family. Mevalonate kinase subfamily.</text>
</comment>
<evidence type="ECO:0000259" key="20">
    <source>
        <dbReference type="Pfam" id="PF00288"/>
    </source>
</evidence>
<dbReference type="GO" id="GO:0006696">
    <property type="term" value="P:ergosterol biosynthetic process"/>
    <property type="evidence" value="ECO:0007669"/>
    <property type="project" value="TreeGrafter"/>
</dbReference>
<dbReference type="PRINTS" id="PR00959">
    <property type="entry name" value="MEVGALKINASE"/>
</dbReference>
<keyword evidence="14 19" id="KW-0443">Lipid metabolism</keyword>
<keyword evidence="9 19" id="KW-0418">Kinase</keyword>
<evidence type="ECO:0000313" key="23">
    <source>
        <dbReference type="Proteomes" id="UP000434172"/>
    </source>
</evidence>
<dbReference type="InterPro" id="IPR020568">
    <property type="entry name" value="Ribosomal_Su5_D2-typ_SF"/>
</dbReference>
<dbReference type="SUPFAM" id="SSF55060">
    <property type="entry name" value="GHMP Kinase, C-terminal domain"/>
    <property type="match status" value="1"/>
</dbReference>
<dbReference type="Gene3D" id="3.30.70.890">
    <property type="entry name" value="GHMP kinase, C-terminal domain"/>
    <property type="match status" value="1"/>
</dbReference>
<keyword evidence="12 19" id="KW-0752">Steroid biosynthesis</keyword>
<keyword evidence="5 19" id="KW-0444">Lipid biosynthesis</keyword>
<dbReference type="Pfam" id="PF08544">
    <property type="entry name" value="GHMP_kinases_C"/>
    <property type="match status" value="1"/>
</dbReference>
<dbReference type="GO" id="GO:0046872">
    <property type="term" value="F:metal ion binding"/>
    <property type="evidence" value="ECO:0007669"/>
    <property type="project" value="UniProtKB-KW"/>
</dbReference>
<evidence type="ECO:0000256" key="18">
    <source>
        <dbReference type="ARBA" id="ARBA00029438"/>
    </source>
</evidence>
<evidence type="ECO:0000256" key="14">
    <source>
        <dbReference type="ARBA" id="ARBA00023098"/>
    </source>
</evidence>
<evidence type="ECO:0000256" key="6">
    <source>
        <dbReference type="ARBA" id="ARBA00022679"/>
    </source>
</evidence>
<dbReference type="Pfam" id="PF00288">
    <property type="entry name" value="GHMP_kinases_N"/>
    <property type="match status" value="1"/>
</dbReference>
<evidence type="ECO:0000256" key="4">
    <source>
        <dbReference type="ARBA" id="ARBA00022490"/>
    </source>
</evidence>
<sequence length="496" mass="53977">MAIFAPEMRNPLDAVAVNGVPTTSFVNGNGNLSHRLKMDRKQSSPMMPAFMVSAPGKVIVFGEHAVVHGKAAIAAAISLRSYLLVTSLSKSRRTVSLRFPDIDLHHTWNIDDLPWAAFQHPSKKKSYYDLVTELDKDLVAAIQPHLNEVSPHKPDDVRKVHQNSASAFLYIFLALGDRSFTGCLYTLRSTIPIGAGLGSSASIAVCLAAALLLQLRTLSGPHPDQPPDEARLQVERINRWAFVCEMCIHGNPSGVDNTVATQGKAVVFQRTDYNKPPAVRPLWDFPELPLLLVDTKQAKSTAFEVAKVAKLKSGHPKLVGSILDAIDKVTNTADGLIGDEKFDNKSEESLQQVGELMTINHGLLVSLGVSHPRLERIRELVDHEGIGWTKLTGAGGGGCSITLLKPDVPKDKLVRLETQLEDEGYEKFETTLGGDGVGVLWPAVLKNGVEDNEGGMEIDLDSFLNADGNEGVEKLVGVHGGAGEREGWKFWRVESR</sequence>
<accession>A0A8H3WPQ1</accession>
<dbReference type="Proteomes" id="UP000434172">
    <property type="component" value="Unassembled WGS sequence"/>
</dbReference>
<comment type="catalytic activity">
    <reaction evidence="17">
        <text>(R)-mevalonate + ATP = (R)-5-phosphomevalonate + ADP + H(+)</text>
        <dbReference type="Rhea" id="RHEA:17065"/>
        <dbReference type="ChEBI" id="CHEBI:15378"/>
        <dbReference type="ChEBI" id="CHEBI:30616"/>
        <dbReference type="ChEBI" id="CHEBI:36464"/>
        <dbReference type="ChEBI" id="CHEBI:58146"/>
        <dbReference type="ChEBI" id="CHEBI:456216"/>
        <dbReference type="EC" id="2.7.1.36"/>
    </reaction>
    <physiologicalReaction direction="left-to-right" evidence="17">
        <dbReference type="Rhea" id="RHEA:17066"/>
    </physiologicalReaction>
</comment>
<organism evidence="22 23">
    <name type="scientific">Colletotrichum asianum</name>
    <dbReference type="NCBI Taxonomy" id="702518"/>
    <lineage>
        <taxon>Eukaryota</taxon>
        <taxon>Fungi</taxon>
        <taxon>Dikarya</taxon>
        <taxon>Ascomycota</taxon>
        <taxon>Pezizomycotina</taxon>
        <taxon>Sordariomycetes</taxon>
        <taxon>Hypocreomycetidae</taxon>
        <taxon>Glomerellales</taxon>
        <taxon>Glomerellaceae</taxon>
        <taxon>Colletotrichum</taxon>
        <taxon>Colletotrichum gloeosporioides species complex</taxon>
    </lineage>
</organism>
<keyword evidence="10 19" id="KW-0067">ATP-binding</keyword>
<keyword evidence="4 19" id="KW-0963">Cytoplasm</keyword>
<dbReference type="GO" id="GO:0005524">
    <property type="term" value="F:ATP binding"/>
    <property type="evidence" value="ECO:0007669"/>
    <property type="project" value="UniProtKB-KW"/>
</dbReference>
<name>A0A8H3WPQ1_9PEZI</name>
<evidence type="ECO:0000256" key="11">
    <source>
        <dbReference type="ARBA" id="ARBA00022842"/>
    </source>
</evidence>
<evidence type="ECO:0000259" key="21">
    <source>
        <dbReference type="Pfam" id="PF08544"/>
    </source>
</evidence>
<feature type="domain" description="GHMP kinase N-terminal" evidence="20">
    <location>
        <begin position="175"/>
        <end position="260"/>
    </location>
</feature>
<dbReference type="OrthoDB" id="1652964at2759"/>
<dbReference type="FunFam" id="3.30.70.890:FF:000003">
    <property type="entry name" value="Mevalonate kinase"/>
    <property type="match status" value="1"/>
</dbReference>
<dbReference type="PANTHER" id="PTHR43290">
    <property type="entry name" value="MEVALONATE KINASE"/>
    <property type="match status" value="1"/>
</dbReference>
<dbReference type="SUPFAM" id="SSF54211">
    <property type="entry name" value="Ribosomal protein S5 domain 2-like"/>
    <property type="match status" value="1"/>
</dbReference>
<evidence type="ECO:0000256" key="7">
    <source>
        <dbReference type="ARBA" id="ARBA00022723"/>
    </source>
</evidence>
<evidence type="ECO:0000256" key="5">
    <source>
        <dbReference type="ARBA" id="ARBA00022516"/>
    </source>
</evidence>
<dbReference type="InterPro" id="IPR036554">
    <property type="entry name" value="GHMP_kinase_C_sf"/>
</dbReference>
<comment type="caution">
    <text evidence="22">The sequence shown here is derived from an EMBL/GenBank/DDBJ whole genome shotgun (WGS) entry which is preliminary data.</text>
</comment>
<comment type="pathway">
    <text evidence="18 19">Isoprenoid biosynthesis; isopentenyl diphosphate biosynthesis via mevalonate pathway; isopentenyl diphosphate from (R)-mevalonate: step 1/3.</text>
</comment>
<evidence type="ECO:0000256" key="8">
    <source>
        <dbReference type="ARBA" id="ARBA00022741"/>
    </source>
</evidence>
<evidence type="ECO:0000256" key="13">
    <source>
        <dbReference type="ARBA" id="ARBA00023011"/>
    </source>
</evidence>